<gene>
    <name evidence="6" type="ORF">RMAR0315_LOCUS11329</name>
</gene>
<keyword evidence="3" id="KW-0175">Coiled coil</keyword>
<dbReference type="AlphaFoldDB" id="A0A7S0BRA9"/>
<dbReference type="GO" id="GO:0031267">
    <property type="term" value="F:small GTPase binding"/>
    <property type="evidence" value="ECO:0007669"/>
    <property type="project" value="TreeGrafter"/>
</dbReference>
<dbReference type="InterPro" id="IPR000237">
    <property type="entry name" value="GRIP_dom"/>
</dbReference>
<keyword evidence="2" id="KW-0333">Golgi apparatus</keyword>
<feature type="region of interest" description="Disordered" evidence="4">
    <location>
        <begin position="346"/>
        <end position="368"/>
    </location>
</feature>
<feature type="region of interest" description="Disordered" evidence="4">
    <location>
        <begin position="57"/>
        <end position="83"/>
    </location>
</feature>
<evidence type="ECO:0000256" key="3">
    <source>
        <dbReference type="ARBA" id="ARBA00023054"/>
    </source>
</evidence>
<feature type="compositionally biased region" description="Basic and acidic residues" evidence="4">
    <location>
        <begin position="347"/>
        <end position="367"/>
    </location>
</feature>
<feature type="domain" description="GRIP" evidence="5">
    <location>
        <begin position="539"/>
        <end position="588"/>
    </location>
</feature>
<organism evidence="6">
    <name type="scientific">Rhodosorus marinus</name>
    <dbReference type="NCBI Taxonomy" id="101924"/>
    <lineage>
        <taxon>Eukaryota</taxon>
        <taxon>Rhodophyta</taxon>
        <taxon>Stylonematophyceae</taxon>
        <taxon>Stylonematales</taxon>
        <taxon>Stylonemataceae</taxon>
        <taxon>Rhodosorus</taxon>
    </lineage>
</organism>
<proteinExistence type="predicted"/>
<dbReference type="GO" id="GO:0007030">
    <property type="term" value="P:Golgi organization"/>
    <property type="evidence" value="ECO:0007669"/>
    <property type="project" value="TreeGrafter"/>
</dbReference>
<dbReference type="GO" id="GO:0005794">
    <property type="term" value="C:Golgi apparatus"/>
    <property type="evidence" value="ECO:0007669"/>
    <property type="project" value="UniProtKB-SubCell"/>
</dbReference>
<dbReference type="EMBL" id="HBEK01020770">
    <property type="protein sequence ID" value="CAD8401325.1"/>
    <property type="molecule type" value="Transcribed_RNA"/>
</dbReference>
<protein>
    <recommendedName>
        <fullName evidence="5">GRIP domain-containing protein</fullName>
    </recommendedName>
</protein>
<name>A0A7S0BRA9_9RHOD</name>
<evidence type="ECO:0000256" key="1">
    <source>
        <dbReference type="ARBA" id="ARBA00004555"/>
    </source>
</evidence>
<dbReference type="GO" id="GO:0006888">
    <property type="term" value="P:endoplasmic reticulum to Golgi vesicle-mediated transport"/>
    <property type="evidence" value="ECO:0007669"/>
    <property type="project" value="TreeGrafter"/>
</dbReference>
<evidence type="ECO:0000256" key="2">
    <source>
        <dbReference type="ARBA" id="ARBA00023034"/>
    </source>
</evidence>
<evidence type="ECO:0000256" key="4">
    <source>
        <dbReference type="SAM" id="MobiDB-lite"/>
    </source>
</evidence>
<dbReference type="PANTHER" id="PTHR18921:SF2">
    <property type="entry name" value="THYROID RECEPTOR-INTERACTING PROTEIN 11"/>
    <property type="match status" value="1"/>
</dbReference>
<dbReference type="PROSITE" id="PS50913">
    <property type="entry name" value="GRIP"/>
    <property type="match status" value="1"/>
</dbReference>
<feature type="compositionally biased region" description="Basic and acidic residues" evidence="4">
    <location>
        <begin position="62"/>
        <end position="83"/>
    </location>
</feature>
<dbReference type="PANTHER" id="PTHR18921">
    <property type="entry name" value="MYOSIN HEAVY CHAIN - RELATED"/>
    <property type="match status" value="1"/>
</dbReference>
<sequence length="639" mass="73012">MSMALGVPRDGNSSPVDSMELILSALHSNLEGNSVSEVMELKQTLTSFEKKIAELEGGLQTSEHEKRELREESSHISRTYDAETAKVRQRESLHLKQVQVQQARSDDLLREAEERRKILESELENSLKRLSSQTADYEALVEVEDALRRENEMLKDSAGELSTLKRELVRSAEERAAIEEQCHELREKLEYESHPLEELRLRLQNLEQENETLRTHTSGTTSDDELSSLLQIKDSTICELTYKIQVLRDELRNQSASVKTGDTGSQLAEKELEAQLASFTIKSNAAQAALENQIEELDERTRRLRLVETALKNTRDECDELKRALVQAESARRKSESSSKVLNNMLQKEKESLERELSEERRARDESEQIVASMQESLQLQEKKLLSDHQALQKSIREDDEQKHKRIEELEMAAKTSAAKIENLERKLKRKDNELQLSQQTVVNLQGVLEDFQESQNSEIESSLSTLKRELNFAVENKEMLQKQLTELQQNLDADKKLFFEKDEMINSLNVTLEMFKETNLAQKEEMARILCEEPPPGANANSVEKSVVRDLLVRYFGSGTRAKREVLEIIAKTLLFSEEDMAKVGLVQGGLLTTILGGDLSKDSVSEKWVEFLMRETEEDIVTDANLVTPEEEKNSIH</sequence>
<reference evidence="6" key="1">
    <citation type="submission" date="2021-01" db="EMBL/GenBank/DDBJ databases">
        <authorList>
            <person name="Corre E."/>
            <person name="Pelletier E."/>
            <person name="Niang G."/>
            <person name="Scheremetjew M."/>
            <person name="Finn R."/>
            <person name="Kale V."/>
            <person name="Holt S."/>
            <person name="Cochrane G."/>
            <person name="Meng A."/>
            <person name="Brown T."/>
            <person name="Cohen L."/>
        </authorList>
    </citation>
    <scope>NUCLEOTIDE SEQUENCE</scope>
    <source>
        <strain evidence="6">UTEX LB 2760</strain>
    </source>
</reference>
<evidence type="ECO:0000259" key="5">
    <source>
        <dbReference type="PROSITE" id="PS50913"/>
    </source>
</evidence>
<comment type="subcellular location">
    <subcellularLocation>
        <location evidence="1">Golgi apparatus</location>
    </subcellularLocation>
</comment>
<evidence type="ECO:0000313" key="6">
    <source>
        <dbReference type="EMBL" id="CAD8401325.1"/>
    </source>
</evidence>
<accession>A0A7S0BRA9</accession>